<sequence>MEIHVDAADGFAVPKDTFVSIRIGDVQKQSRFGPAKTFRFPQQEDNSGLARIEVFHRVGHLTFGLNKLSPNNEKENMEIPVEMPGVSSLPIKLGLQSK</sequence>
<protein>
    <submittedName>
        <fullName evidence="1">Gpt protein</fullName>
    </submittedName>
</protein>
<dbReference type="EMBL" id="CAJNIZ010000105">
    <property type="protein sequence ID" value="CAE7153647.1"/>
    <property type="molecule type" value="Genomic_DNA"/>
</dbReference>
<proteinExistence type="predicted"/>
<name>A0A812ILN8_SYMPI</name>
<gene>
    <name evidence="1" type="primary">gpt</name>
    <name evidence="1" type="ORF">SPIL2461_LOCUS269</name>
</gene>
<reference evidence="1" key="1">
    <citation type="submission" date="2021-02" db="EMBL/GenBank/DDBJ databases">
        <authorList>
            <person name="Dougan E. K."/>
            <person name="Rhodes N."/>
            <person name="Thang M."/>
            <person name="Chan C."/>
        </authorList>
    </citation>
    <scope>NUCLEOTIDE SEQUENCE</scope>
</reference>
<comment type="caution">
    <text evidence="1">The sequence shown here is derived from an EMBL/GenBank/DDBJ whole genome shotgun (WGS) entry which is preliminary data.</text>
</comment>
<accession>A0A812ILN8</accession>
<dbReference type="Proteomes" id="UP000649617">
    <property type="component" value="Unassembled WGS sequence"/>
</dbReference>
<evidence type="ECO:0000313" key="2">
    <source>
        <dbReference type="Proteomes" id="UP000649617"/>
    </source>
</evidence>
<evidence type="ECO:0000313" key="1">
    <source>
        <dbReference type="EMBL" id="CAE7153647.1"/>
    </source>
</evidence>
<feature type="non-terminal residue" evidence="1">
    <location>
        <position position="1"/>
    </location>
</feature>
<keyword evidence="2" id="KW-1185">Reference proteome</keyword>
<dbReference type="OrthoDB" id="437431at2759"/>
<organism evidence="1 2">
    <name type="scientific">Symbiodinium pilosum</name>
    <name type="common">Dinoflagellate</name>
    <dbReference type="NCBI Taxonomy" id="2952"/>
    <lineage>
        <taxon>Eukaryota</taxon>
        <taxon>Sar</taxon>
        <taxon>Alveolata</taxon>
        <taxon>Dinophyceae</taxon>
        <taxon>Suessiales</taxon>
        <taxon>Symbiodiniaceae</taxon>
        <taxon>Symbiodinium</taxon>
    </lineage>
</organism>
<dbReference type="AlphaFoldDB" id="A0A812ILN8"/>